<reference evidence="4" key="2">
    <citation type="submission" date="2018-01" db="EMBL/GenBank/DDBJ databases">
        <authorList>
            <consortium name="NCBI Genome Project"/>
        </authorList>
    </citation>
    <scope>NUCLEOTIDE SEQUENCE</scope>
</reference>
<dbReference type="Proteomes" id="UP000085678">
    <property type="component" value="Mitochondrion MT"/>
</dbReference>
<evidence type="ECO:0000313" key="3">
    <source>
        <dbReference type="Proteomes" id="UP000085678"/>
    </source>
</evidence>
<dbReference type="GeneID" id="35983401"/>
<keyword evidence="2 4" id="KW-0496">Mitochondrion</keyword>
<dbReference type="RefSeq" id="YP_009450464.1">
    <property type="nucleotide sequence ID" value="NC_036679.1"/>
</dbReference>
<keyword evidence="1" id="KW-0812">Transmembrane</keyword>
<dbReference type="CTD" id="4539"/>
<reference evidence="2 4" key="1">
    <citation type="submission" date="2016-08" db="EMBL/GenBank/DDBJ databases">
        <title>Complete mitochondrial genome of Lingula anatina.</title>
        <authorList>
            <person name="Karagozlu M.Z."/>
            <person name="Kim C.-B."/>
        </authorList>
    </citation>
    <scope>NUCLEOTIDE SEQUENCE</scope>
</reference>
<feature type="transmembrane region" description="Helical" evidence="1">
    <location>
        <begin position="70"/>
        <end position="95"/>
    </location>
</feature>
<dbReference type="EMBL" id="KX774482">
    <property type="protein sequence ID" value="ARH11227.1"/>
    <property type="molecule type" value="Genomic_DNA"/>
</dbReference>
<feature type="transmembrane region" description="Helical" evidence="1">
    <location>
        <begin position="20"/>
        <end position="37"/>
    </location>
</feature>
<evidence type="ECO:0000313" key="2">
    <source>
        <dbReference type="EMBL" id="ARH11227.1"/>
    </source>
</evidence>
<name>A0A2H4H0X4_LINAN</name>
<accession>A0A2H4H0X4</accession>
<protein>
    <submittedName>
        <fullName evidence="2 4">NADH dehydrogenase subunit 4L</fullName>
    </submittedName>
</protein>
<gene>
    <name evidence="2 4" type="primary">ND4L</name>
    <name evidence="4" type="ORF">C2G87_mgp11</name>
</gene>
<keyword evidence="1" id="KW-1133">Transmembrane helix</keyword>
<dbReference type="KEGG" id="lak:C2G87_mgp11"/>
<evidence type="ECO:0000313" key="4">
    <source>
        <dbReference type="RefSeq" id="YP_009450464.1"/>
    </source>
</evidence>
<keyword evidence="1" id="KW-0472">Membrane</keyword>
<evidence type="ECO:0000256" key="1">
    <source>
        <dbReference type="SAM" id="Phobius"/>
    </source>
</evidence>
<sequence>MKTSTHLPGVWEIGLNMKVVMISVWLLVFITNIFLLISRRGHLLSILLALESLSFISASLYCVVFKFGALWFLGVIAAFSAIEAATGLVLLVLLIRWSGSDNPIWLHMGGF</sequence>
<dbReference type="Gene3D" id="1.10.287.3510">
    <property type="match status" value="1"/>
</dbReference>
<dbReference type="AlphaFoldDB" id="A0A2H4H0X4"/>
<proteinExistence type="predicted"/>
<feature type="transmembrane region" description="Helical" evidence="1">
    <location>
        <begin position="44"/>
        <end position="64"/>
    </location>
</feature>
<organism evidence="2">
    <name type="scientific">Lingula anatina</name>
    <name type="common">Brachiopod</name>
    <name type="synonym">Lingula unguis</name>
    <dbReference type="NCBI Taxonomy" id="7574"/>
    <lineage>
        <taxon>Eukaryota</taxon>
        <taxon>Metazoa</taxon>
        <taxon>Spiralia</taxon>
        <taxon>Lophotrochozoa</taxon>
        <taxon>Brachiopoda</taxon>
        <taxon>Linguliformea</taxon>
        <taxon>Lingulata</taxon>
        <taxon>Lingulida</taxon>
        <taxon>Linguloidea</taxon>
        <taxon>Lingulidae</taxon>
        <taxon>Lingula</taxon>
    </lineage>
</organism>
<reference evidence="4" key="3">
    <citation type="submission" date="2025-04" db="UniProtKB">
        <authorList>
            <consortium name="RefSeq"/>
        </authorList>
    </citation>
    <scope>IDENTIFICATION</scope>
</reference>
<geneLocation type="mitochondrion" evidence="2 4"/>
<keyword evidence="3" id="KW-1185">Reference proteome</keyword>